<feature type="region of interest" description="Disordered" evidence="1">
    <location>
        <begin position="20"/>
        <end position="46"/>
    </location>
</feature>
<comment type="caution">
    <text evidence="2">The sequence shown here is derived from an EMBL/GenBank/DDBJ whole genome shotgun (WGS) entry which is preliminary data.</text>
</comment>
<proteinExistence type="predicted"/>
<organism evidence="2 3">
    <name type="scientific">Austropuccinia psidii MF-1</name>
    <dbReference type="NCBI Taxonomy" id="1389203"/>
    <lineage>
        <taxon>Eukaryota</taxon>
        <taxon>Fungi</taxon>
        <taxon>Dikarya</taxon>
        <taxon>Basidiomycota</taxon>
        <taxon>Pucciniomycotina</taxon>
        <taxon>Pucciniomycetes</taxon>
        <taxon>Pucciniales</taxon>
        <taxon>Sphaerophragmiaceae</taxon>
        <taxon>Austropuccinia</taxon>
    </lineage>
</organism>
<evidence type="ECO:0000313" key="3">
    <source>
        <dbReference type="Proteomes" id="UP000765509"/>
    </source>
</evidence>
<dbReference type="EMBL" id="AVOT02068109">
    <property type="protein sequence ID" value="MBW0559441.1"/>
    <property type="molecule type" value="Genomic_DNA"/>
</dbReference>
<accession>A0A9Q3JCW1</accession>
<sequence>MRYWHTNNVPDILEEKYIPLETQAQANTPSTPSKPEGRRGKGKRYSKGLIKVKKWPPIATQRNRKPQIFASIQGKPTLTACTGKINIINPVVTSKGKLPKSADKKFVQGTFKDTEANHTHSAIHFPIQQEPQTRGLERYGSSSSAPPTLQRCHSMEHGQQELLCGIQLGRTGSKLPEDLPQRDIFQITYDNHQRLESHQAVKTPGGERKQDKGESSNYASCRRTADPDREFPDSFRLRRSRPNQLSSRLKPFKNQTIREEERVRPNDPESVGFAERSAQEPEVVVNSFRISSPINRNITPTQIENNVVTPESNLNSDALWLQISQFAEQTP</sequence>
<evidence type="ECO:0000256" key="1">
    <source>
        <dbReference type="SAM" id="MobiDB-lite"/>
    </source>
</evidence>
<reference evidence="2" key="1">
    <citation type="submission" date="2021-03" db="EMBL/GenBank/DDBJ databases">
        <title>Draft genome sequence of rust myrtle Austropuccinia psidii MF-1, a brazilian biotype.</title>
        <authorList>
            <person name="Quecine M.C."/>
            <person name="Pachon D.M.R."/>
            <person name="Bonatelli M.L."/>
            <person name="Correr F.H."/>
            <person name="Franceschini L.M."/>
            <person name="Leite T.F."/>
            <person name="Margarido G.R.A."/>
            <person name="Almeida C.A."/>
            <person name="Ferrarezi J.A."/>
            <person name="Labate C.A."/>
        </authorList>
    </citation>
    <scope>NUCLEOTIDE SEQUENCE</scope>
    <source>
        <strain evidence="2">MF-1</strain>
    </source>
</reference>
<gene>
    <name evidence="2" type="ORF">O181_099156</name>
</gene>
<feature type="compositionally biased region" description="Polar residues" evidence="1">
    <location>
        <begin position="22"/>
        <end position="33"/>
    </location>
</feature>
<name>A0A9Q3JCW1_9BASI</name>
<dbReference type="Proteomes" id="UP000765509">
    <property type="component" value="Unassembled WGS sequence"/>
</dbReference>
<keyword evidence="3" id="KW-1185">Reference proteome</keyword>
<dbReference type="AlphaFoldDB" id="A0A9Q3JCW1"/>
<protein>
    <submittedName>
        <fullName evidence="2">Uncharacterized protein</fullName>
    </submittedName>
</protein>
<feature type="compositionally biased region" description="Basic and acidic residues" evidence="1">
    <location>
        <begin position="195"/>
        <end position="214"/>
    </location>
</feature>
<feature type="region of interest" description="Disordered" evidence="1">
    <location>
        <begin position="195"/>
        <end position="278"/>
    </location>
</feature>
<evidence type="ECO:0000313" key="2">
    <source>
        <dbReference type="EMBL" id="MBW0559441.1"/>
    </source>
</evidence>
<feature type="compositionally biased region" description="Basic and acidic residues" evidence="1">
    <location>
        <begin position="256"/>
        <end position="267"/>
    </location>
</feature>
<feature type="compositionally biased region" description="Basic and acidic residues" evidence="1">
    <location>
        <begin position="223"/>
        <end position="236"/>
    </location>
</feature>